<dbReference type="EMBL" id="JAINUG010000261">
    <property type="protein sequence ID" value="KAJ8384985.1"/>
    <property type="molecule type" value="Genomic_DNA"/>
</dbReference>
<evidence type="ECO:0000313" key="3">
    <source>
        <dbReference type="Proteomes" id="UP001221898"/>
    </source>
</evidence>
<feature type="region of interest" description="Disordered" evidence="1">
    <location>
        <begin position="140"/>
        <end position="164"/>
    </location>
</feature>
<reference evidence="2" key="1">
    <citation type="journal article" date="2023" name="Science">
        <title>Genome structures resolve the early diversification of teleost fishes.</title>
        <authorList>
            <person name="Parey E."/>
            <person name="Louis A."/>
            <person name="Montfort J."/>
            <person name="Bouchez O."/>
            <person name="Roques C."/>
            <person name="Iampietro C."/>
            <person name="Lluch J."/>
            <person name="Castinel A."/>
            <person name="Donnadieu C."/>
            <person name="Desvignes T."/>
            <person name="Floi Bucao C."/>
            <person name="Jouanno E."/>
            <person name="Wen M."/>
            <person name="Mejri S."/>
            <person name="Dirks R."/>
            <person name="Jansen H."/>
            <person name="Henkel C."/>
            <person name="Chen W.J."/>
            <person name="Zahm M."/>
            <person name="Cabau C."/>
            <person name="Klopp C."/>
            <person name="Thompson A.W."/>
            <person name="Robinson-Rechavi M."/>
            <person name="Braasch I."/>
            <person name="Lecointre G."/>
            <person name="Bobe J."/>
            <person name="Postlethwait J.H."/>
            <person name="Berthelot C."/>
            <person name="Roest Crollius H."/>
            <person name="Guiguen Y."/>
        </authorList>
    </citation>
    <scope>NUCLEOTIDE SEQUENCE</scope>
    <source>
        <strain evidence="2">NC1722</strain>
    </source>
</reference>
<dbReference type="Proteomes" id="UP001221898">
    <property type="component" value="Unassembled WGS sequence"/>
</dbReference>
<feature type="region of interest" description="Disordered" evidence="1">
    <location>
        <begin position="258"/>
        <end position="308"/>
    </location>
</feature>
<name>A0AAD7RJ03_9TELE</name>
<evidence type="ECO:0000256" key="1">
    <source>
        <dbReference type="SAM" id="MobiDB-lite"/>
    </source>
</evidence>
<sequence length="452" mass="47945">MCSRYGGGDYTEPKRVSWSPRAGRTEELLLEMQDEGTSTALESLVPLPYHPTTAETAVESCPTTPPHALQAEISKSHVRYIPPTQQQKALSSRQWALACAASGSGALRRSQARRARRGVARVSLSHADVSNRIASAHLRHLLNGPGGAPPPRPQGGGGEGQRERANAHFDIASQRAFLFLSKHLKMSTGQKAPETASSFLLQEKRSGRAAEGDVMSVTGLPLEEHERNEGRSTSTGLLSLLLPCLLTLVVWRSDLAEQDNRQPNARRTDWPAPAITAGTVHRGRSGPQRAPGQGSGGQEPAGVGRLTLLGFEPGPKSASLLTVGLVDVAQGAVLCGHADEDDGLYREGEEEYKRPERAHLCLIPHAPGKGGAVRALLIGTLHSRTETPANSAACESLTIGATRLAAPRPGRASPRLSASLDLNLFGAHALARLAFGPKVSQPAFQDKESSAG</sequence>
<dbReference type="AlphaFoldDB" id="A0AAD7RJ03"/>
<evidence type="ECO:0000313" key="2">
    <source>
        <dbReference type="EMBL" id="KAJ8384985.1"/>
    </source>
</evidence>
<organism evidence="2 3">
    <name type="scientific">Aldrovandia affinis</name>
    <dbReference type="NCBI Taxonomy" id="143900"/>
    <lineage>
        <taxon>Eukaryota</taxon>
        <taxon>Metazoa</taxon>
        <taxon>Chordata</taxon>
        <taxon>Craniata</taxon>
        <taxon>Vertebrata</taxon>
        <taxon>Euteleostomi</taxon>
        <taxon>Actinopterygii</taxon>
        <taxon>Neopterygii</taxon>
        <taxon>Teleostei</taxon>
        <taxon>Notacanthiformes</taxon>
        <taxon>Halosauridae</taxon>
        <taxon>Aldrovandia</taxon>
    </lineage>
</organism>
<accession>A0AAD7RJ03</accession>
<gene>
    <name evidence="2" type="ORF">AAFF_G00196510</name>
</gene>
<proteinExistence type="predicted"/>
<protein>
    <submittedName>
        <fullName evidence="2">Uncharacterized protein</fullName>
    </submittedName>
</protein>
<comment type="caution">
    <text evidence="2">The sequence shown here is derived from an EMBL/GenBank/DDBJ whole genome shotgun (WGS) entry which is preliminary data.</text>
</comment>
<keyword evidence="3" id="KW-1185">Reference proteome</keyword>